<feature type="compositionally biased region" description="Low complexity" evidence="1">
    <location>
        <begin position="201"/>
        <end position="218"/>
    </location>
</feature>
<name>A0A5C2S9Z1_9APHY</name>
<evidence type="ECO:0000256" key="3">
    <source>
        <dbReference type="SAM" id="SignalP"/>
    </source>
</evidence>
<evidence type="ECO:0000256" key="2">
    <source>
        <dbReference type="SAM" id="Phobius"/>
    </source>
</evidence>
<protein>
    <submittedName>
        <fullName evidence="4">Uncharacterized protein</fullName>
    </submittedName>
</protein>
<feature type="transmembrane region" description="Helical" evidence="2">
    <location>
        <begin position="272"/>
        <end position="296"/>
    </location>
</feature>
<evidence type="ECO:0000313" key="4">
    <source>
        <dbReference type="EMBL" id="RPD60501.1"/>
    </source>
</evidence>
<feature type="compositionally biased region" description="Polar residues" evidence="1">
    <location>
        <begin position="336"/>
        <end position="345"/>
    </location>
</feature>
<feature type="chain" id="PRO_5023058594" evidence="3">
    <location>
        <begin position="21"/>
        <end position="485"/>
    </location>
</feature>
<keyword evidence="2" id="KW-1133">Transmembrane helix</keyword>
<feature type="signal peptide" evidence="3">
    <location>
        <begin position="1"/>
        <end position="20"/>
    </location>
</feature>
<feature type="compositionally biased region" description="Polar residues" evidence="1">
    <location>
        <begin position="318"/>
        <end position="328"/>
    </location>
</feature>
<keyword evidence="2" id="KW-0472">Membrane</keyword>
<keyword evidence="2" id="KW-0812">Transmembrane</keyword>
<feature type="region of interest" description="Disordered" evidence="1">
    <location>
        <begin position="197"/>
        <end position="219"/>
    </location>
</feature>
<feature type="region of interest" description="Disordered" evidence="1">
    <location>
        <begin position="442"/>
        <end position="461"/>
    </location>
</feature>
<keyword evidence="3" id="KW-0732">Signal</keyword>
<dbReference type="EMBL" id="ML122265">
    <property type="protein sequence ID" value="RPD60501.1"/>
    <property type="molecule type" value="Genomic_DNA"/>
</dbReference>
<accession>A0A5C2S9Z1</accession>
<organism evidence="4 5">
    <name type="scientific">Lentinus tigrinus ALCF2SS1-6</name>
    <dbReference type="NCBI Taxonomy" id="1328759"/>
    <lineage>
        <taxon>Eukaryota</taxon>
        <taxon>Fungi</taxon>
        <taxon>Dikarya</taxon>
        <taxon>Basidiomycota</taxon>
        <taxon>Agaricomycotina</taxon>
        <taxon>Agaricomycetes</taxon>
        <taxon>Polyporales</taxon>
        <taxon>Polyporaceae</taxon>
        <taxon>Lentinus</taxon>
    </lineage>
</organism>
<gene>
    <name evidence="4" type="ORF">L227DRAFT_611052</name>
</gene>
<dbReference type="AlphaFoldDB" id="A0A5C2S9Z1"/>
<evidence type="ECO:0000313" key="5">
    <source>
        <dbReference type="Proteomes" id="UP000313359"/>
    </source>
</evidence>
<dbReference type="Proteomes" id="UP000313359">
    <property type="component" value="Unassembled WGS sequence"/>
</dbReference>
<dbReference type="STRING" id="1328759.A0A5C2S9Z1"/>
<reference evidence="4" key="1">
    <citation type="journal article" date="2018" name="Genome Biol. Evol.">
        <title>Genomics and development of Lentinus tigrinus, a white-rot wood-decaying mushroom with dimorphic fruiting bodies.</title>
        <authorList>
            <person name="Wu B."/>
            <person name="Xu Z."/>
            <person name="Knudson A."/>
            <person name="Carlson A."/>
            <person name="Chen N."/>
            <person name="Kovaka S."/>
            <person name="LaButti K."/>
            <person name="Lipzen A."/>
            <person name="Pennachio C."/>
            <person name="Riley R."/>
            <person name="Schakwitz W."/>
            <person name="Umezawa K."/>
            <person name="Ohm R.A."/>
            <person name="Grigoriev I.V."/>
            <person name="Nagy L.G."/>
            <person name="Gibbons J."/>
            <person name="Hibbett D."/>
        </authorList>
    </citation>
    <scope>NUCLEOTIDE SEQUENCE [LARGE SCALE GENOMIC DNA]</scope>
    <source>
        <strain evidence="4">ALCF2SS1-6</strain>
    </source>
</reference>
<keyword evidence="5" id="KW-1185">Reference proteome</keyword>
<feature type="compositionally biased region" description="Low complexity" evidence="1">
    <location>
        <begin position="414"/>
        <end position="425"/>
    </location>
</feature>
<feature type="region of interest" description="Disordered" evidence="1">
    <location>
        <begin position="389"/>
        <end position="435"/>
    </location>
</feature>
<sequence>MPTLVLRTLILTLSFSSVWAATTTLPVDDSDSRILYTGTWTKNPINDPKNFNYGGSLTATNDTTAKATFTFSGAVQVAVYGAFPYAGTVSMRSQYRVDNTAWTPFEPPTVIKNAGYRLRFFLSDILSTGTHELFIENMGNSFYLDYILLVVPTSSTLSPSPTPPRSSAISVTAQTSSPVSAGTTVIVSTSTAIAPQQQTNTTSQAVQPSSSTASVTSSGALGVPSTLISSSVTSMFVAPVSTSSSMNTTQTETSGVVSTGTSQRSGAIALPVGVYVAIGVGSFTALVVLVAGVWFLRRRRRSRSLADEVTPFDPGLTSIASEKSQLSQGPYARVNRASSTASTIYHSAPPYTPVHETRDGYETQNIDTTSRASLEGVGEGHSEMAATYEPLASPSAMSPLVTGRVTGTHRDKLSPVTSSPTSPGSKSRRARHDTLEFRRRSVDGGVRLAGGPSGTRRDADLTDLDARSAVSTLPPLYQSYPAGQF</sequence>
<dbReference type="OrthoDB" id="3265734at2759"/>
<evidence type="ECO:0000256" key="1">
    <source>
        <dbReference type="SAM" id="MobiDB-lite"/>
    </source>
</evidence>
<feature type="region of interest" description="Disordered" evidence="1">
    <location>
        <begin position="306"/>
        <end position="366"/>
    </location>
</feature>
<proteinExistence type="predicted"/>